<organism evidence="1 2">
    <name type="scientific">Bifidobacterium mongoliense</name>
    <dbReference type="NCBI Taxonomy" id="518643"/>
    <lineage>
        <taxon>Bacteria</taxon>
        <taxon>Bacillati</taxon>
        <taxon>Actinomycetota</taxon>
        <taxon>Actinomycetes</taxon>
        <taxon>Bifidobacteriales</taxon>
        <taxon>Bifidobacteriaceae</taxon>
        <taxon>Bifidobacterium</taxon>
    </lineage>
</organism>
<comment type="caution">
    <text evidence="1">The sequence shown here is derived from an EMBL/GenBank/DDBJ whole genome shotgun (WGS) entry which is preliminary data.</text>
</comment>
<dbReference type="EMBL" id="QRAJ01000006">
    <property type="protein sequence ID" value="ROT86637.1"/>
    <property type="molecule type" value="Genomic_DNA"/>
</dbReference>
<name>A0A423UD52_9BIFI</name>
<reference evidence="1 2" key="1">
    <citation type="submission" date="2018-07" db="EMBL/GenBank/DDBJ databases">
        <title>The role of parmesan cheese in vectoring bovine microbiota.</title>
        <authorList>
            <person name="Lugli G.A."/>
            <person name="Milani C."/>
        </authorList>
    </citation>
    <scope>NUCLEOTIDE SEQUENCE [LARGE SCALE GENOMIC DNA]</scope>
    <source>
        <strain evidence="1 2">BMONG18</strain>
    </source>
</reference>
<gene>
    <name evidence="1" type="ORF">BMONG18_1150</name>
</gene>
<dbReference type="Proteomes" id="UP000285266">
    <property type="component" value="Unassembled WGS sequence"/>
</dbReference>
<accession>A0A423UD52</accession>
<evidence type="ECO:0000313" key="1">
    <source>
        <dbReference type="EMBL" id="ROT86637.1"/>
    </source>
</evidence>
<evidence type="ECO:0000313" key="2">
    <source>
        <dbReference type="Proteomes" id="UP000285266"/>
    </source>
</evidence>
<sequence length="70" mass="7919">MMVLMGVSLSWQRDVDGRAAPEVRRRESLRRRGSATGYNQRVWARRCPERASFRIVTVSGRPKGAAAESE</sequence>
<protein>
    <submittedName>
        <fullName evidence="1">Uncharacterized protein</fullName>
    </submittedName>
</protein>
<dbReference type="AlphaFoldDB" id="A0A423UD52"/>
<proteinExistence type="predicted"/>